<dbReference type="GO" id="GO:0016020">
    <property type="term" value="C:membrane"/>
    <property type="evidence" value="ECO:0007669"/>
    <property type="project" value="UniProtKB-SubCell"/>
</dbReference>
<dbReference type="GO" id="GO:0015179">
    <property type="term" value="F:L-amino acid transmembrane transporter activity"/>
    <property type="evidence" value="ECO:0007669"/>
    <property type="project" value="TreeGrafter"/>
</dbReference>
<feature type="transmembrane region" description="Helical" evidence="6">
    <location>
        <begin position="457"/>
        <end position="479"/>
    </location>
</feature>
<dbReference type="EMBL" id="ML986589">
    <property type="protein sequence ID" value="KAF2267835.1"/>
    <property type="molecule type" value="Genomic_DNA"/>
</dbReference>
<proteinExistence type="predicted"/>
<feature type="transmembrane region" description="Helical" evidence="6">
    <location>
        <begin position="355"/>
        <end position="381"/>
    </location>
</feature>
<keyword evidence="4 6" id="KW-0472">Membrane</keyword>
<dbReference type="PANTHER" id="PTHR11785">
    <property type="entry name" value="AMINO ACID TRANSPORTER"/>
    <property type="match status" value="1"/>
</dbReference>
<evidence type="ECO:0000256" key="4">
    <source>
        <dbReference type="ARBA" id="ARBA00023136"/>
    </source>
</evidence>
<keyword evidence="8" id="KW-1185">Reference proteome</keyword>
<sequence>MTQQQAVAVNASGDTSRWGREEEVSRKADVGERQPLLQRGASASSSRADQPAKQLSTRHAFAVLVSLQIGSGIFASPAQVDSNAPSPGAALLVWVLGGILSWAGASSFAELGAALPLNGGMQEYLHHVYGDTTAFLMAWIYIVGVKPSSMAIQSIVIAESIGSISSANPLAAWKLKLMAALAFVAMVAINSINTRTTMRLSESFTAFKIVTVVLIVLGGVTAVIAHTIDSNSSFSGAEDWYSKDWFHTRPTISEGHIIDWSSISTWERYGHYSAAIYAGLWAYDGWDNANVVASEIIDPGRSLPKAIKAAMAVVLSCYELVNIAYYILLPWDMMSSTNAVAVQAAKSLLGRPAGIIITLLVAISCAGSITSNVFAVGRLIVAASQRHYFPSLFYKRGLPQFGKKRRHDRVDDSPSEQPIPAVNISTNTSFIDAPIYANVLSASITLIYISTGSFRALLTFVGMAEWVFYVSTVIGLIILRRREPNLPRPYRPSLLLPIAFVVVGSLVIIRSAMFAPIQSGVLAGLLAVGTLVSKLRG</sequence>
<evidence type="ECO:0000256" key="6">
    <source>
        <dbReference type="SAM" id="Phobius"/>
    </source>
</evidence>
<dbReference type="Proteomes" id="UP000800093">
    <property type="component" value="Unassembled WGS sequence"/>
</dbReference>
<dbReference type="InterPro" id="IPR050598">
    <property type="entry name" value="AminoAcid_Transporter"/>
</dbReference>
<dbReference type="PANTHER" id="PTHR11785:SF402">
    <property type="entry name" value="AMINO ACID TRANSPORTER (EUROFUNG)"/>
    <property type="match status" value="1"/>
</dbReference>
<evidence type="ECO:0000256" key="5">
    <source>
        <dbReference type="SAM" id="MobiDB-lite"/>
    </source>
</evidence>
<evidence type="ECO:0000256" key="3">
    <source>
        <dbReference type="ARBA" id="ARBA00022989"/>
    </source>
</evidence>
<dbReference type="AlphaFoldDB" id="A0A9P4KJ15"/>
<protein>
    <submittedName>
        <fullName evidence="7">Amino acid transporter</fullName>
    </submittedName>
</protein>
<organism evidence="7 8">
    <name type="scientific">Lojkania enalia</name>
    <dbReference type="NCBI Taxonomy" id="147567"/>
    <lineage>
        <taxon>Eukaryota</taxon>
        <taxon>Fungi</taxon>
        <taxon>Dikarya</taxon>
        <taxon>Ascomycota</taxon>
        <taxon>Pezizomycotina</taxon>
        <taxon>Dothideomycetes</taxon>
        <taxon>Pleosporomycetidae</taxon>
        <taxon>Pleosporales</taxon>
        <taxon>Pleosporales incertae sedis</taxon>
        <taxon>Lojkania</taxon>
    </lineage>
</organism>
<keyword evidence="3 6" id="KW-1133">Transmembrane helix</keyword>
<keyword evidence="2 6" id="KW-0812">Transmembrane</keyword>
<evidence type="ECO:0000256" key="1">
    <source>
        <dbReference type="ARBA" id="ARBA00004141"/>
    </source>
</evidence>
<feature type="compositionally biased region" description="Polar residues" evidence="5">
    <location>
        <begin position="1"/>
        <end position="15"/>
    </location>
</feature>
<dbReference type="Gene3D" id="1.20.1740.10">
    <property type="entry name" value="Amino acid/polyamine transporter I"/>
    <property type="match status" value="1"/>
</dbReference>
<accession>A0A9P4KJ15</accession>
<feature type="compositionally biased region" description="Basic and acidic residues" evidence="5">
    <location>
        <begin position="17"/>
        <end position="32"/>
    </location>
</feature>
<comment type="subcellular location">
    <subcellularLocation>
        <location evidence="1">Membrane</location>
        <topology evidence="1">Multi-pass membrane protein</topology>
    </subcellularLocation>
</comment>
<feature type="transmembrane region" description="Helical" evidence="6">
    <location>
        <begin position="175"/>
        <end position="192"/>
    </location>
</feature>
<feature type="transmembrane region" description="Helical" evidence="6">
    <location>
        <begin position="491"/>
        <end position="509"/>
    </location>
</feature>
<feature type="compositionally biased region" description="Polar residues" evidence="5">
    <location>
        <begin position="41"/>
        <end position="50"/>
    </location>
</feature>
<dbReference type="FunFam" id="1.20.1740.10:FF:000183">
    <property type="entry name" value="Predicted protein"/>
    <property type="match status" value="1"/>
</dbReference>
<evidence type="ECO:0000313" key="7">
    <source>
        <dbReference type="EMBL" id="KAF2267835.1"/>
    </source>
</evidence>
<name>A0A9P4KJ15_9PLEO</name>
<dbReference type="OrthoDB" id="10062876at2759"/>
<evidence type="ECO:0000256" key="2">
    <source>
        <dbReference type="ARBA" id="ARBA00022692"/>
    </source>
</evidence>
<dbReference type="PIRSF" id="PIRSF006060">
    <property type="entry name" value="AA_transporter"/>
    <property type="match status" value="1"/>
</dbReference>
<feature type="transmembrane region" description="Helical" evidence="6">
    <location>
        <begin position="91"/>
        <end position="112"/>
    </location>
</feature>
<dbReference type="Pfam" id="PF13520">
    <property type="entry name" value="AA_permease_2"/>
    <property type="match status" value="1"/>
</dbReference>
<feature type="transmembrane region" description="Helical" evidence="6">
    <location>
        <begin position="60"/>
        <end position="79"/>
    </location>
</feature>
<feature type="transmembrane region" description="Helical" evidence="6">
    <location>
        <begin position="309"/>
        <end position="328"/>
    </location>
</feature>
<dbReference type="InterPro" id="IPR002293">
    <property type="entry name" value="AA/rel_permease1"/>
</dbReference>
<evidence type="ECO:0000313" key="8">
    <source>
        <dbReference type="Proteomes" id="UP000800093"/>
    </source>
</evidence>
<feature type="region of interest" description="Disordered" evidence="5">
    <location>
        <begin position="1"/>
        <end position="50"/>
    </location>
</feature>
<comment type="caution">
    <text evidence="7">The sequence shown here is derived from an EMBL/GenBank/DDBJ whole genome shotgun (WGS) entry which is preliminary data.</text>
</comment>
<feature type="transmembrane region" description="Helical" evidence="6">
    <location>
        <begin position="204"/>
        <end position="225"/>
    </location>
</feature>
<gene>
    <name evidence="7" type="ORF">CC78DRAFT_49323</name>
</gene>
<reference evidence="8" key="1">
    <citation type="journal article" date="2020" name="Stud. Mycol.">
        <title>101 Dothideomycetes genomes: A test case for predicting lifestyles and emergence of pathogens.</title>
        <authorList>
            <person name="Haridas S."/>
            <person name="Albert R."/>
            <person name="Binder M."/>
            <person name="Bloem J."/>
            <person name="LaButti K."/>
            <person name="Salamov A."/>
            <person name="Andreopoulos B."/>
            <person name="Baker S."/>
            <person name="Barry K."/>
            <person name="Bills G."/>
            <person name="Bluhm B."/>
            <person name="Cannon C."/>
            <person name="Castanera R."/>
            <person name="Culley D."/>
            <person name="Daum C."/>
            <person name="Ezra D."/>
            <person name="Gonzalez J."/>
            <person name="Henrissat B."/>
            <person name="Kuo A."/>
            <person name="Liang C."/>
            <person name="Lipzen A."/>
            <person name="Lutzoni F."/>
            <person name="Magnuson J."/>
            <person name="Mondo S."/>
            <person name="Nolan M."/>
            <person name="Ohm R."/>
            <person name="Pangilinan J."/>
            <person name="Park H.-J."/>
            <person name="Ramirez L."/>
            <person name="Alfaro M."/>
            <person name="Sun H."/>
            <person name="Tritt A."/>
            <person name="Yoshinaga Y."/>
            <person name="Zwiers L.-H."/>
            <person name="Turgeon B."/>
            <person name="Goodwin S."/>
            <person name="Spatafora J."/>
            <person name="Crous P."/>
            <person name="Grigoriev I."/>
        </authorList>
    </citation>
    <scope>NUCLEOTIDE SEQUENCE [LARGE SCALE GENOMIC DNA]</scope>
    <source>
        <strain evidence="8">CBS 304.66</strain>
    </source>
</reference>